<dbReference type="Pfam" id="PF17407">
    <property type="entry name" value="Nrap_D6"/>
    <property type="match status" value="1"/>
</dbReference>
<reference evidence="13 14" key="2">
    <citation type="submission" date="2018-08" db="EMBL/GenBank/DDBJ databases">
        <authorList>
            <person name="Laetsch R D."/>
            <person name="Stevens L."/>
            <person name="Kumar S."/>
            <person name="Blaxter L. M."/>
        </authorList>
    </citation>
    <scope>NUCLEOTIDE SEQUENCE [LARGE SCALE GENOMIC DNA]</scope>
</reference>
<dbReference type="Pfam" id="PF17406">
    <property type="entry name" value="Nrap_D5"/>
    <property type="match status" value="1"/>
</dbReference>
<evidence type="ECO:0000256" key="3">
    <source>
        <dbReference type="ARBA" id="ARBA00004496"/>
    </source>
</evidence>
<comment type="function">
    <text evidence="1">Functions as an U snRNP-specific nuclear import adapter. Involved in the trimethylguanosine (m3G)-cap-dependent nuclear import of U snRNPs. Binds specifically to the terminal m3G-cap U snRNAs.</text>
</comment>
<dbReference type="PANTHER" id="PTHR13403">
    <property type="entry name" value="SNURPORTIN1 RNUT1 PROTEIN RNA, U TRANSPORTER 1"/>
    <property type="match status" value="1"/>
</dbReference>
<dbReference type="InterPro" id="IPR035370">
    <property type="entry name" value="Nrap_D5"/>
</dbReference>
<dbReference type="PROSITE" id="PS51214">
    <property type="entry name" value="IBB"/>
    <property type="match status" value="1"/>
</dbReference>
<evidence type="ECO:0000256" key="2">
    <source>
        <dbReference type="ARBA" id="ARBA00004123"/>
    </source>
</evidence>
<dbReference type="GO" id="GO:0003723">
    <property type="term" value="F:RNA binding"/>
    <property type="evidence" value="ECO:0007669"/>
    <property type="project" value="UniProtKB-KW"/>
</dbReference>
<keyword evidence="7" id="KW-0963">Cytoplasm</keyword>
<dbReference type="PANTHER" id="PTHR13403:SF6">
    <property type="entry name" value="SNURPORTIN-1"/>
    <property type="match status" value="1"/>
</dbReference>
<dbReference type="GO" id="GO:0061015">
    <property type="term" value="P:snRNA import into nucleus"/>
    <property type="evidence" value="ECO:0007669"/>
    <property type="project" value="InterPro"/>
</dbReference>
<dbReference type="OrthoDB" id="10003593at2759"/>
<keyword evidence="6 11" id="KW-0813">Transport</keyword>
<feature type="domain" description="IBB" evidence="12">
    <location>
        <begin position="320"/>
        <end position="382"/>
    </location>
</feature>
<dbReference type="GO" id="GO:0005737">
    <property type="term" value="C:cytoplasm"/>
    <property type="evidence" value="ECO:0007669"/>
    <property type="project" value="UniProtKB-SubCell"/>
</dbReference>
<gene>
    <name evidence="13" type="ORF">NOO_LOCUS7817</name>
</gene>
<protein>
    <recommendedName>
        <fullName evidence="5">Snurportin-1</fullName>
    </recommendedName>
    <alternativeName>
        <fullName evidence="10">RNA U transporter 1</fullName>
    </alternativeName>
</protein>
<evidence type="ECO:0000313" key="14">
    <source>
        <dbReference type="Proteomes" id="UP000271087"/>
    </source>
</evidence>
<comment type="similarity">
    <text evidence="4">Belongs to the snurportin family.</text>
</comment>
<proteinExistence type="inferred from homology"/>
<organism evidence="15">
    <name type="scientific">Onchocerca ochengi</name>
    <name type="common">Filarial nematode worm</name>
    <dbReference type="NCBI Taxonomy" id="42157"/>
    <lineage>
        <taxon>Eukaryota</taxon>
        <taxon>Metazoa</taxon>
        <taxon>Ecdysozoa</taxon>
        <taxon>Nematoda</taxon>
        <taxon>Chromadorea</taxon>
        <taxon>Rhabditida</taxon>
        <taxon>Spirurina</taxon>
        <taxon>Spiruromorpha</taxon>
        <taxon>Filarioidea</taxon>
        <taxon>Onchocercidae</taxon>
        <taxon>Onchocerca</taxon>
    </lineage>
</organism>
<dbReference type="GO" id="GO:0006606">
    <property type="term" value="P:protein import into nucleus"/>
    <property type="evidence" value="ECO:0007669"/>
    <property type="project" value="InterPro"/>
</dbReference>
<dbReference type="EMBL" id="UYRW01002957">
    <property type="protein sequence ID" value="VDK87363.1"/>
    <property type="molecule type" value="Genomic_DNA"/>
</dbReference>
<evidence type="ECO:0000256" key="9">
    <source>
        <dbReference type="ARBA" id="ARBA00023242"/>
    </source>
</evidence>
<evidence type="ECO:0000256" key="11">
    <source>
        <dbReference type="PROSITE-ProRule" id="PRU00561"/>
    </source>
</evidence>
<evidence type="ECO:0000256" key="6">
    <source>
        <dbReference type="ARBA" id="ARBA00022448"/>
    </source>
</evidence>
<dbReference type="STRING" id="42157.A0A182EI88"/>
<name>A0A182EI88_ONCOC</name>
<evidence type="ECO:0000256" key="10">
    <source>
        <dbReference type="ARBA" id="ARBA00031454"/>
    </source>
</evidence>
<sequence length="644" mass="74256">MILLDASFDESFCSVSQQFEAFADTCRLAMYWLSSHALSDYLNEVILETIVASVFLKPFSIQPPRTPFVGFFHFLTLLSAHNWLMKPLLVDFDNEWTEEDIDEIEKEFIKMRPVLPAMVICTSVDRNGYRWTREEPQPLILKRIIALSKASAALIEQHISNLVPLDLKGIFSTDISAFSNAVIHIRGRHMVRRRVIHGKLINGPLPVLDYDPVREYVKRLRQCFSSVALFFYNKYLGKMIGVAWKPTALLPRDASISSCLHRLKELDNKLAVNTKAILDDFMILGQGIVREVTQHLTIDGERNTEKKMENLDDLTQLLAGSSVTVAPNSTVREHPRFSQYKYIGRAELSQERRRKEFLRRQKEARFDYANHARKLAMNEMDEDEYNEVEEEMDSTLPDKNSKKINRKRNCNRYADELMLSEWLVDIPDSLSKDWICLPCPVGRRCLVVASNGVTSAYSKSGYLITQFHSYLPGGNHPCHGSYTLLDCIFDAKSRSFYCLDMIAWNSLTVADSDFDCRLFMMNSRITENENFKEVSKQIPYRFICLPYCRCEYDSMKEMMHQDFDFEIDGVLFYHASVHYFKGQSPLVGWLKPWMIPEILSVPIPAKLMNGNEIVAGSSQKFIETYNQEHKHVSMISKTSESVSS</sequence>
<dbReference type="SUPFAM" id="SSF56091">
    <property type="entry name" value="DNA ligase/mRNA capping enzyme, catalytic domain"/>
    <property type="match status" value="1"/>
</dbReference>
<evidence type="ECO:0000313" key="15">
    <source>
        <dbReference type="WBParaSite" id="nOo.2.0.1.t07817-RA"/>
    </source>
</evidence>
<dbReference type="InterPro" id="IPR047857">
    <property type="entry name" value="Snurportin1_C"/>
</dbReference>
<evidence type="ECO:0000256" key="1">
    <source>
        <dbReference type="ARBA" id="ARBA00003975"/>
    </source>
</evidence>
<evidence type="ECO:0000256" key="5">
    <source>
        <dbReference type="ARBA" id="ARBA00016034"/>
    </source>
</evidence>
<dbReference type="GO" id="GO:0005634">
    <property type="term" value="C:nucleus"/>
    <property type="evidence" value="ECO:0007669"/>
    <property type="project" value="UniProtKB-SubCell"/>
</dbReference>
<dbReference type="Pfam" id="PF11538">
    <property type="entry name" value="Snurportin1"/>
    <property type="match status" value="1"/>
</dbReference>
<evidence type="ECO:0000259" key="12">
    <source>
        <dbReference type="PROSITE" id="PS51214"/>
    </source>
</evidence>
<evidence type="ECO:0000313" key="13">
    <source>
        <dbReference type="EMBL" id="VDK87363.1"/>
    </source>
</evidence>
<reference evidence="15" key="1">
    <citation type="submission" date="2016-06" db="UniProtKB">
        <authorList>
            <consortium name="WormBaseParasite"/>
        </authorList>
    </citation>
    <scope>IDENTIFICATION</scope>
</reference>
<keyword evidence="14" id="KW-1185">Reference proteome</keyword>
<dbReference type="Pfam" id="PF21974">
    <property type="entry name" value="SPN1_m3Gcap_bd"/>
    <property type="match status" value="1"/>
</dbReference>
<dbReference type="Gene3D" id="3.30.70.3030">
    <property type="match status" value="1"/>
</dbReference>
<accession>A0A182EI88</accession>
<dbReference type="GO" id="GO:0061608">
    <property type="term" value="F:nuclear import signal receptor activity"/>
    <property type="evidence" value="ECO:0007669"/>
    <property type="project" value="InterPro"/>
</dbReference>
<dbReference type="Proteomes" id="UP000271087">
    <property type="component" value="Unassembled WGS sequence"/>
</dbReference>
<dbReference type="Gene3D" id="3.30.470.30">
    <property type="entry name" value="DNA ligase/mRNA capping enzyme"/>
    <property type="match status" value="1"/>
</dbReference>
<evidence type="ECO:0000256" key="7">
    <source>
        <dbReference type="ARBA" id="ARBA00022490"/>
    </source>
</evidence>
<evidence type="ECO:0000256" key="4">
    <source>
        <dbReference type="ARBA" id="ARBA00007540"/>
    </source>
</evidence>
<evidence type="ECO:0000256" key="8">
    <source>
        <dbReference type="ARBA" id="ARBA00022884"/>
    </source>
</evidence>
<dbReference type="InterPro" id="IPR002652">
    <property type="entry name" value="Importin-a_IBB"/>
</dbReference>
<comment type="subcellular location">
    <subcellularLocation>
        <location evidence="3">Cytoplasm</location>
    </subcellularLocation>
    <subcellularLocation>
        <location evidence="2">Nucleus</location>
    </subcellularLocation>
</comment>
<keyword evidence="8" id="KW-0694">RNA-binding</keyword>
<keyword evidence="9" id="KW-0539">Nucleus</keyword>
<dbReference type="InterPro" id="IPR035371">
    <property type="entry name" value="Nrap_D6"/>
</dbReference>
<dbReference type="InterPro" id="IPR024721">
    <property type="entry name" value="Snurportin-1_N"/>
</dbReference>
<dbReference type="WBParaSite" id="nOo.2.0.1.t07817-RA">
    <property type="protein sequence ID" value="nOo.2.0.1.t07817-RA"/>
    <property type="gene ID" value="nOo.2.0.1.g07817"/>
</dbReference>
<dbReference type="InterPro" id="IPR017336">
    <property type="entry name" value="Snurportin-1"/>
</dbReference>
<dbReference type="CDD" id="cd09232">
    <property type="entry name" value="Snurportin-1_C"/>
    <property type="match status" value="1"/>
</dbReference>
<dbReference type="AlphaFoldDB" id="A0A182EI88"/>